<reference evidence="2" key="1">
    <citation type="submission" date="2020-10" db="EMBL/GenBank/DDBJ databases">
        <authorList>
            <person name="Gilroy R."/>
        </authorList>
    </citation>
    <scope>NUCLEOTIDE SEQUENCE</scope>
    <source>
        <strain evidence="2">D5-748</strain>
    </source>
</reference>
<dbReference type="Proteomes" id="UP000823619">
    <property type="component" value="Unassembled WGS sequence"/>
</dbReference>
<dbReference type="Pfam" id="PF08522">
    <property type="entry name" value="BT_3987-like_N"/>
    <property type="match status" value="1"/>
</dbReference>
<organism evidence="2 3">
    <name type="scientific">Candidatus Cryptobacteroides merdavium</name>
    <dbReference type="NCBI Taxonomy" id="2840769"/>
    <lineage>
        <taxon>Bacteria</taxon>
        <taxon>Pseudomonadati</taxon>
        <taxon>Bacteroidota</taxon>
        <taxon>Bacteroidia</taxon>
        <taxon>Bacteroidales</taxon>
        <taxon>Candidatus Cryptobacteroides</taxon>
    </lineage>
</organism>
<proteinExistence type="predicted"/>
<feature type="domain" description="BT-3987-like N-terminal" evidence="1">
    <location>
        <begin position="33"/>
        <end position="141"/>
    </location>
</feature>
<accession>A0A9D9EDQ7</accession>
<evidence type="ECO:0000313" key="2">
    <source>
        <dbReference type="EMBL" id="MBO8445105.1"/>
    </source>
</evidence>
<dbReference type="SUPFAM" id="SSF49899">
    <property type="entry name" value="Concanavalin A-like lectins/glucanases"/>
    <property type="match status" value="1"/>
</dbReference>
<dbReference type="EMBL" id="JADIMO010000064">
    <property type="protein sequence ID" value="MBO8445105.1"/>
    <property type="molecule type" value="Genomic_DNA"/>
</dbReference>
<dbReference type="Gene3D" id="2.60.120.200">
    <property type="match status" value="1"/>
</dbReference>
<protein>
    <submittedName>
        <fullName evidence="2">DUF1735 domain-containing protein</fullName>
    </submittedName>
</protein>
<dbReference type="GO" id="GO:0005975">
    <property type="term" value="P:carbohydrate metabolic process"/>
    <property type="evidence" value="ECO:0007669"/>
    <property type="project" value="UniProtKB-ARBA"/>
</dbReference>
<dbReference type="Pfam" id="PF13385">
    <property type="entry name" value="Laminin_G_3"/>
    <property type="match status" value="1"/>
</dbReference>
<comment type="caution">
    <text evidence="2">The sequence shown here is derived from an EMBL/GenBank/DDBJ whole genome shotgun (WGS) entry which is preliminary data.</text>
</comment>
<evidence type="ECO:0000313" key="3">
    <source>
        <dbReference type="Proteomes" id="UP000823619"/>
    </source>
</evidence>
<dbReference type="PROSITE" id="PS51257">
    <property type="entry name" value="PROKAR_LIPOPROTEIN"/>
    <property type="match status" value="1"/>
</dbReference>
<reference evidence="2" key="2">
    <citation type="journal article" date="2021" name="PeerJ">
        <title>Extensive microbial diversity within the chicken gut microbiome revealed by metagenomics and culture.</title>
        <authorList>
            <person name="Gilroy R."/>
            <person name="Ravi A."/>
            <person name="Getino M."/>
            <person name="Pursley I."/>
            <person name="Horton D.L."/>
            <person name="Alikhan N.F."/>
            <person name="Baker D."/>
            <person name="Gharbi K."/>
            <person name="Hall N."/>
            <person name="Watson M."/>
            <person name="Adriaenssens E.M."/>
            <person name="Foster-Nyarko E."/>
            <person name="Jarju S."/>
            <person name="Secka A."/>
            <person name="Antonio M."/>
            <person name="Oren A."/>
            <person name="Chaudhuri R.R."/>
            <person name="La Ragione R."/>
            <person name="Hildebrand F."/>
            <person name="Pallen M.J."/>
        </authorList>
    </citation>
    <scope>NUCLEOTIDE SEQUENCE</scope>
    <source>
        <strain evidence="2">D5-748</strain>
    </source>
</reference>
<name>A0A9D9EDQ7_9BACT</name>
<dbReference type="AlphaFoldDB" id="A0A9D9EDQ7"/>
<dbReference type="GO" id="GO:0004553">
    <property type="term" value="F:hydrolase activity, hydrolyzing O-glycosyl compounds"/>
    <property type="evidence" value="ECO:0007669"/>
    <property type="project" value="UniProtKB-ARBA"/>
</dbReference>
<dbReference type="InterPro" id="IPR013728">
    <property type="entry name" value="BT_3987-like_N"/>
</dbReference>
<evidence type="ECO:0000259" key="1">
    <source>
        <dbReference type="Pfam" id="PF08522"/>
    </source>
</evidence>
<dbReference type="Gene3D" id="2.60.40.1740">
    <property type="entry name" value="hypothetical protein (bacova_03559)"/>
    <property type="match status" value="1"/>
</dbReference>
<sequence length="380" mass="41351">MKRNKLRIAAVLGFSAVLVAGCRDKEAELLAPQLYFETVENTIEVEDVATMSIDLQSRLSSMASSDVNVTYSIAGADVVADYNQKYGREYLPFDSASLAESSATIAAGDIYSNIVSLDLNGLDAVAEGNTYLLPVRVETGDVPVISGTDIVYYVIRKPVRIMNVARFNNNFFKIPISPLNVFTEVTYEALVNVSRFGDNNTIMGCEGVMIMRIGDAGGGTVPRDILQMAGGAEMTWSDNPISPGQWYHLAFTCNSANEGHLYVNGEEVIAGTFKMASDLTANNADFGFSVGQVPRFMWGTRPFYGYMSEVRLWNVARTANQIKENMLTVDPASPGLLAYYKLNGELKDATENHLDPTDLSMPSFVQLSTPVAIGGGLTEE</sequence>
<gene>
    <name evidence="2" type="ORF">IAC23_05350</name>
</gene>
<dbReference type="InterPro" id="IPR013320">
    <property type="entry name" value="ConA-like_dom_sf"/>
</dbReference>